<evidence type="ECO:0000256" key="1">
    <source>
        <dbReference type="SAM" id="MobiDB-lite"/>
    </source>
</evidence>
<reference evidence="3" key="1">
    <citation type="submission" date="2014-09" db="EMBL/GenBank/DDBJ databases">
        <authorList>
            <person name="Mudge J."/>
            <person name="Ramaraj T."/>
            <person name="Lindquist I.E."/>
            <person name="Bharti A.K."/>
            <person name="Sundararajan A."/>
            <person name="Cameron C.T."/>
            <person name="Woodward J.E."/>
            <person name="May G.D."/>
            <person name="Brubaker C."/>
            <person name="Broadhvest J."/>
            <person name="Wilkins T.A."/>
        </authorList>
    </citation>
    <scope>NUCLEOTIDE SEQUENCE</scope>
    <source>
        <strain evidence="3">cv. AKA8401</strain>
    </source>
</reference>
<name>A0A0B0PL56_GOSAR</name>
<evidence type="ECO:0000313" key="3">
    <source>
        <dbReference type="Proteomes" id="UP000032142"/>
    </source>
</evidence>
<dbReference type="Proteomes" id="UP000032142">
    <property type="component" value="Unassembled WGS sequence"/>
</dbReference>
<accession>A0A0B0PL56</accession>
<proteinExistence type="predicted"/>
<gene>
    <name evidence="2" type="ORF">F383_02485</name>
</gene>
<sequence length="24" mass="2558">MKTYSSSPTSDLSSDSVTTCENCN</sequence>
<feature type="region of interest" description="Disordered" evidence="1">
    <location>
        <begin position="1"/>
        <end position="24"/>
    </location>
</feature>
<dbReference type="EMBL" id="KN433137">
    <property type="protein sequence ID" value="KHG25622.1"/>
    <property type="molecule type" value="Genomic_DNA"/>
</dbReference>
<organism evidence="2 3">
    <name type="scientific">Gossypium arboreum</name>
    <name type="common">Tree cotton</name>
    <name type="synonym">Gossypium nanking</name>
    <dbReference type="NCBI Taxonomy" id="29729"/>
    <lineage>
        <taxon>Eukaryota</taxon>
        <taxon>Viridiplantae</taxon>
        <taxon>Streptophyta</taxon>
        <taxon>Embryophyta</taxon>
        <taxon>Tracheophyta</taxon>
        <taxon>Spermatophyta</taxon>
        <taxon>Magnoliopsida</taxon>
        <taxon>eudicotyledons</taxon>
        <taxon>Gunneridae</taxon>
        <taxon>Pentapetalae</taxon>
        <taxon>rosids</taxon>
        <taxon>malvids</taxon>
        <taxon>Malvales</taxon>
        <taxon>Malvaceae</taxon>
        <taxon>Malvoideae</taxon>
        <taxon>Gossypium</taxon>
    </lineage>
</organism>
<dbReference type="AlphaFoldDB" id="A0A0B0PL56"/>
<keyword evidence="3" id="KW-1185">Reference proteome</keyword>
<protein>
    <submittedName>
        <fullName evidence="2">Uncharacterized protein</fullName>
    </submittedName>
</protein>
<evidence type="ECO:0000313" key="2">
    <source>
        <dbReference type="EMBL" id="KHG25622.1"/>
    </source>
</evidence>